<keyword evidence="1" id="KW-1133">Transmembrane helix</keyword>
<evidence type="ECO:0000313" key="2">
    <source>
        <dbReference type="EMBL" id="OGZ63769.1"/>
    </source>
</evidence>
<keyword evidence="1" id="KW-0472">Membrane</keyword>
<dbReference type="Proteomes" id="UP000176855">
    <property type="component" value="Unassembled WGS sequence"/>
</dbReference>
<evidence type="ECO:0000313" key="3">
    <source>
        <dbReference type="Proteomes" id="UP000176855"/>
    </source>
</evidence>
<evidence type="ECO:0008006" key="4">
    <source>
        <dbReference type="Google" id="ProtNLM"/>
    </source>
</evidence>
<dbReference type="AlphaFoldDB" id="A0A1G2HN00"/>
<sequence>MDFNLPNQLKDKSWRVNFLFYSALVLLMIAIFCYGIFWLKTYLQNQKIGELDKQISEYGTDQEKLYEKEVLGHKKTIDDFAAIIGDHKISSNVFVFIEENTLPSIWFSNFDMSKSTNEIKLSGESASMEILSQQVQIFENKKEHVKSISVLESETGANGKIKFILNLSLNPNIFTYGNK</sequence>
<dbReference type="EMBL" id="MHOO01000011">
    <property type="protein sequence ID" value="OGZ63769.1"/>
    <property type="molecule type" value="Genomic_DNA"/>
</dbReference>
<comment type="caution">
    <text evidence="2">The sequence shown here is derived from an EMBL/GenBank/DDBJ whole genome shotgun (WGS) entry which is preliminary data.</text>
</comment>
<proteinExistence type="predicted"/>
<protein>
    <recommendedName>
        <fullName evidence="4">PilN domain-containing protein</fullName>
    </recommendedName>
</protein>
<keyword evidence="1" id="KW-0812">Transmembrane</keyword>
<reference evidence="2 3" key="1">
    <citation type="journal article" date="2016" name="Nat. Commun.">
        <title>Thousands of microbial genomes shed light on interconnected biogeochemical processes in an aquifer system.</title>
        <authorList>
            <person name="Anantharaman K."/>
            <person name="Brown C.T."/>
            <person name="Hug L.A."/>
            <person name="Sharon I."/>
            <person name="Castelle C.J."/>
            <person name="Probst A.J."/>
            <person name="Thomas B.C."/>
            <person name="Singh A."/>
            <person name="Wilkins M.J."/>
            <person name="Karaoz U."/>
            <person name="Brodie E.L."/>
            <person name="Williams K.H."/>
            <person name="Hubbard S.S."/>
            <person name="Banfield J.F."/>
        </authorList>
    </citation>
    <scope>NUCLEOTIDE SEQUENCE [LARGE SCALE GENOMIC DNA]</scope>
</reference>
<feature type="transmembrane region" description="Helical" evidence="1">
    <location>
        <begin position="20"/>
        <end position="39"/>
    </location>
</feature>
<organism evidence="2 3">
    <name type="scientific">Candidatus Staskawiczbacteria bacterium RIFCSPHIGHO2_01_FULL_39_25</name>
    <dbReference type="NCBI Taxonomy" id="1802202"/>
    <lineage>
        <taxon>Bacteria</taxon>
        <taxon>Candidatus Staskawicziibacteriota</taxon>
    </lineage>
</organism>
<gene>
    <name evidence="2" type="ORF">A2730_00560</name>
</gene>
<evidence type="ECO:0000256" key="1">
    <source>
        <dbReference type="SAM" id="Phobius"/>
    </source>
</evidence>
<accession>A0A1G2HN00</accession>
<dbReference type="STRING" id="1802202.A2730_00560"/>
<name>A0A1G2HN00_9BACT</name>